<dbReference type="AlphaFoldDB" id="K3WHB8"/>
<name>K3WHB8_GLOUD</name>
<evidence type="ECO:0000256" key="2">
    <source>
        <dbReference type="PROSITE-ProRule" id="PRU00267"/>
    </source>
</evidence>
<dbReference type="SUPFAM" id="SSF47113">
    <property type="entry name" value="Histone-fold"/>
    <property type="match status" value="1"/>
</dbReference>
<dbReference type="FunCoup" id="K3WHB8">
    <property type="interactions" value="19"/>
</dbReference>
<feature type="DNA-binding region" description="HMG box" evidence="2">
    <location>
        <begin position="4"/>
        <end position="72"/>
    </location>
</feature>
<evidence type="ECO:0000313" key="5">
    <source>
        <dbReference type="EnsemblProtists" id="PYU1_T004360"/>
    </source>
</evidence>
<dbReference type="InterPro" id="IPR009072">
    <property type="entry name" value="Histone-fold"/>
</dbReference>
<dbReference type="Pfam" id="PF00505">
    <property type="entry name" value="HMG_box"/>
    <property type="match status" value="1"/>
</dbReference>
<accession>K3WHB8</accession>
<reference evidence="6" key="2">
    <citation type="submission" date="2010-04" db="EMBL/GenBank/DDBJ databases">
        <authorList>
            <person name="Buell R."/>
            <person name="Hamilton J."/>
            <person name="Hostetler J."/>
        </authorList>
    </citation>
    <scope>NUCLEOTIDE SEQUENCE [LARGE SCALE GENOMIC DNA]</scope>
    <source>
        <strain evidence="6">DAOM:BR144</strain>
    </source>
</reference>
<dbReference type="Pfam" id="PF00808">
    <property type="entry name" value="CBFD_NFYB_HMF"/>
    <property type="match status" value="1"/>
</dbReference>
<dbReference type="PRINTS" id="PR00886">
    <property type="entry name" value="HIGHMOBLTY12"/>
</dbReference>
<dbReference type="OMA" id="TRTITHF"/>
<dbReference type="InterPro" id="IPR050342">
    <property type="entry name" value="HMGB"/>
</dbReference>
<dbReference type="Gene3D" id="1.10.30.10">
    <property type="entry name" value="High mobility group box domain"/>
    <property type="match status" value="1"/>
</dbReference>
<dbReference type="InParanoid" id="K3WHB8"/>
<dbReference type="VEuPathDB" id="FungiDB:PYU1_G004350"/>
<dbReference type="GO" id="GO:0005634">
    <property type="term" value="C:nucleus"/>
    <property type="evidence" value="ECO:0007669"/>
    <property type="project" value="UniProtKB-UniRule"/>
</dbReference>
<dbReference type="STRING" id="431595.K3WHB8"/>
<dbReference type="CDD" id="cd22929">
    <property type="entry name" value="HFD_POLE4-like"/>
    <property type="match status" value="1"/>
</dbReference>
<dbReference type="Proteomes" id="UP000019132">
    <property type="component" value="Unassembled WGS sequence"/>
</dbReference>
<evidence type="ECO:0000313" key="6">
    <source>
        <dbReference type="Proteomes" id="UP000019132"/>
    </source>
</evidence>
<dbReference type="PROSITE" id="PS50118">
    <property type="entry name" value="HMG_BOX_2"/>
    <property type="match status" value="1"/>
</dbReference>
<keyword evidence="1 2" id="KW-0238">DNA-binding</keyword>
<keyword evidence="6" id="KW-1185">Reference proteome</keyword>
<dbReference type="SUPFAM" id="SSF47095">
    <property type="entry name" value="HMG-box"/>
    <property type="match status" value="1"/>
</dbReference>
<sequence length="224" mass="25040">MAPIKRALSSYMIFCNDRRKQVAEENPGLRIGEIQKLISTQWKELSEQEKEHYVQLAAKDKERYEQEKRDNPVEVEEANSETGAQMAAASATACVYQLGRVKKIVHTDPEVGKVSREALIAISKASELLAQFLATKGYENALFQNKRQIKSSDITRAIQSTGSLDWLREDFPDVKPTTQSQADRSKTKKANAAPLPSGASFFKPQFSKKESGTVDNDGVDQEED</sequence>
<proteinExistence type="predicted"/>
<dbReference type="EnsemblProtists" id="PYU1_T004360">
    <property type="protein sequence ID" value="PYU1_T004360"/>
    <property type="gene ID" value="PYU1_G004350"/>
</dbReference>
<dbReference type="GO" id="GO:0046982">
    <property type="term" value="F:protein heterodimerization activity"/>
    <property type="evidence" value="ECO:0007669"/>
    <property type="project" value="InterPro"/>
</dbReference>
<organism evidence="5 6">
    <name type="scientific">Globisporangium ultimum (strain ATCC 200006 / CBS 805.95 / DAOM BR144)</name>
    <name type="common">Pythium ultimum</name>
    <dbReference type="NCBI Taxonomy" id="431595"/>
    <lineage>
        <taxon>Eukaryota</taxon>
        <taxon>Sar</taxon>
        <taxon>Stramenopiles</taxon>
        <taxon>Oomycota</taxon>
        <taxon>Peronosporomycetes</taxon>
        <taxon>Pythiales</taxon>
        <taxon>Pythiaceae</taxon>
        <taxon>Globisporangium</taxon>
    </lineage>
</organism>
<feature type="region of interest" description="Disordered" evidence="3">
    <location>
        <begin position="169"/>
        <end position="224"/>
    </location>
</feature>
<dbReference type="HOGENOM" id="CLU_110048_0_0_1"/>
<dbReference type="PANTHER" id="PTHR48112:SF15">
    <property type="entry name" value="HMG BOX DOMAIN-CONTAINING PROTEIN"/>
    <property type="match status" value="1"/>
</dbReference>
<feature type="domain" description="HMG box" evidence="4">
    <location>
        <begin position="4"/>
        <end position="72"/>
    </location>
</feature>
<dbReference type="GO" id="GO:0003677">
    <property type="term" value="F:DNA binding"/>
    <property type="evidence" value="ECO:0007669"/>
    <property type="project" value="UniProtKB-UniRule"/>
</dbReference>
<dbReference type="InterPro" id="IPR036910">
    <property type="entry name" value="HMG_box_dom_sf"/>
</dbReference>
<dbReference type="eggNOG" id="KOG0381">
    <property type="taxonomic scope" value="Eukaryota"/>
</dbReference>
<evidence type="ECO:0000256" key="3">
    <source>
        <dbReference type="SAM" id="MobiDB-lite"/>
    </source>
</evidence>
<dbReference type="SMART" id="SM00398">
    <property type="entry name" value="HMG"/>
    <property type="match status" value="1"/>
</dbReference>
<dbReference type="InterPro" id="IPR009071">
    <property type="entry name" value="HMG_box_dom"/>
</dbReference>
<dbReference type="EMBL" id="GL376631">
    <property type="status" value="NOT_ANNOTATED_CDS"/>
    <property type="molecule type" value="Genomic_DNA"/>
</dbReference>
<keyword evidence="2" id="KW-0539">Nucleus</keyword>
<evidence type="ECO:0000256" key="1">
    <source>
        <dbReference type="ARBA" id="ARBA00023125"/>
    </source>
</evidence>
<evidence type="ECO:0000259" key="4">
    <source>
        <dbReference type="PROSITE" id="PS50118"/>
    </source>
</evidence>
<dbReference type="Gene3D" id="1.10.20.10">
    <property type="entry name" value="Histone, subunit A"/>
    <property type="match status" value="1"/>
</dbReference>
<dbReference type="InterPro" id="IPR003958">
    <property type="entry name" value="CBFA_NFYB_domain"/>
</dbReference>
<dbReference type="PANTHER" id="PTHR48112">
    <property type="entry name" value="HIGH MOBILITY GROUP PROTEIN DSP1"/>
    <property type="match status" value="1"/>
</dbReference>
<protein>
    <recommendedName>
        <fullName evidence="4">HMG box domain-containing protein</fullName>
    </recommendedName>
</protein>
<reference evidence="6" key="1">
    <citation type="journal article" date="2010" name="Genome Biol.">
        <title>Genome sequence of the necrotrophic plant pathogen Pythium ultimum reveals original pathogenicity mechanisms and effector repertoire.</title>
        <authorList>
            <person name="Levesque C.A."/>
            <person name="Brouwer H."/>
            <person name="Cano L."/>
            <person name="Hamilton J.P."/>
            <person name="Holt C."/>
            <person name="Huitema E."/>
            <person name="Raffaele S."/>
            <person name="Robideau G.P."/>
            <person name="Thines M."/>
            <person name="Win J."/>
            <person name="Zerillo M.M."/>
            <person name="Beakes G.W."/>
            <person name="Boore J.L."/>
            <person name="Busam D."/>
            <person name="Dumas B."/>
            <person name="Ferriera S."/>
            <person name="Fuerstenberg S.I."/>
            <person name="Gachon C.M."/>
            <person name="Gaulin E."/>
            <person name="Govers F."/>
            <person name="Grenville-Briggs L."/>
            <person name="Horner N."/>
            <person name="Hostetler J."/>
            <person name="Jiang R.H."/>
            <person name="Johnson J."/>
            <person name="Krajaejun T."/>
            <person name="Lin H."/>
            <person name="Meijer H.J."/>
            <person name="Moore B."/>
            <person name="Morris P."/>
            <person name="Phuntmart V."/>
            <person name="Puiu D."/>
            <person name="Shetty J."/>
            <person name="Stajich J.E."/>
            <person name="Tripathy S."/>
            <person name="Wawra S."/>
            <person name="van West P."/>
            <person name="Whitty B.R."/>
            <person name="Coutinho P.M."/>
            <person name="Henrissat B."/>
            <person name="Martin F."/>
            <person name="Thomas P.D."/>
            <person name="Tyler B.M."/>
            <person name="De Vries R.P."/>
            <person name="Kamoun S."/>
            <person name="Yandell M."/>
            <person name="Tisserat N."/>
            <person name="Buell C.R."/>
        </authorList>
    </citation>
    <scope>NUCLEOTIDE SEQUENCE</scope>
    <source>
        <strain evidence="6">DAOM:BR144</strain>
    </source>
</reference>
<reference evidence="5" key="3">
    <citation type="submission" date="2015-02" db="UniProtKB">
        <authorList>
            <consortium name="EnsemblProtists"/>
        </authorList>
    </citation>
    <scope>IDENTIFICATION</scope>
    <source>
        <strain evidence="5">DAOM BR144</strain>
    </source>
</reference>